<dbReference type="GO" id="GO:0005829">
    <property type="term" value="C:cytosol"/>
    <property type="evidence" value="ECO:0007669"/>
    <property type="project" value="TreeGrafter"/>
</dbReference>
<dbReference type="AlphaFoldDB" id="A0A537JVA6"/>
<evidence type="ECO:0000256" key="2">
    <source>
        <dbReference type="ARBA" id="ARBA00022679"/>
    </source>
</evidence>
<feature type="domain" description="Aspartate/glutamate/uridylate kinase" evidence="4">
    <location>
        <begin position="105"/>
        <end position="242"/>
    </location>
</feature>
<gene>
    <name evidence="5" type="ORF">E6H00_16500</name>
</gene>
<accession>A0A537JVA6</accession>
<dbReference type="PANTHER" id="PTHR30409">
    <property type="entry name" value="CARBAMATE KINASE"/>
    <property type="match status" value="1"/>
</dbReference>
<evidence type="ECO:0000259" key="4">
    <source>
        <dbReference type="Pfam" id="PF00696"/>
    </source>
</evidence>
<dbReference type="NCBIfam" id="NF009007">
    <property type="entry name" value="PRK12352.1"/>
    <property type="match status" value="1"/>
</dbReference>
<evidence type="ECO:0000256" key="1">
    <source>
        <dbReference type="ARBA" id="ARBA00011066"/>
    </source>
</evidence>
<dbReference type="CDD" id="cd04235">
    <property type="entry name" value="AAK_CK"/>
    <property type="match status" value="1"/>
</dbReference>
<dbReference type="PRINTS" id="PR01469">
    <property type="entry name" value="CARBMTKINASE"/>
</dbReference>
<dbReference type="Proteomes" id="UP000318509">
    <property type="component" value="Unassembled WGS sequence"/>
</dbReference>
<keyword evidence="3 5" id="KW-0418">Kinase</keyword>
<dbReference type="GO" id="GO:0019546">
    <property type="term" value="P:L-arginine deiminase pathway"/>
    <property type="evidence" value="ECO:0007669"/>
    <property type="project" value="TreeGrafter"/>
</dbReference>
<organism evidence="5 6">
    <name type="scientific">Candidatus Segetimicrobium genomatis</name>
    <dbReference type="NCBI Taxonomy" id="2569760"/>
    <lineage>
        <taxon>Bacteria</taxon>
        <taxon>Bacillati</taxon>
        <taxon>Candidatus Sysuimicrobiota</taxon>
        <taxon>Candidatus Sysuimicrobiia</taxon>
        <taxon>Candidatus Sysuimicrobiales</taxon>
        <taxon>Candidatus Segetimicrobiaceae</taxon>
        <taxon>Candidatus Segetimicrobium</taxon>
    </lineage>
</organism>
<dbReference type="Gene3D" id="3.40.1160.10">
    <property type="entry name" value="Acetylglutamate kinase-like"/>
    <property type="match status" value="1"/>
</dbReference>
<keyword evidence="2 5" id="KW-0808">Transferase</keyword>
<dbReference type="InterPro" id="IPR001048">
    <property type="entry name" value="Asp/Glu/Uridylate_kinase"/>
</dbReference>
<feature type="non-terminal residue" evidence="5">
    <location>
        <position position="1"/>
    </location>
</feature>
<reference evidence="5 6" key="1">
    <citation type="journal article" date="2019" name="Nat. Microbiol.">
        <title>Mediterranean grassland soil C-N compound turnover is dependent on rainfall and depth, and is mediated by genomically divergent microorganisms.</title>
        <authorList>
            <person name="Diamond S."/>
            <person name="Andeer P.F."/>
            <person name="Li Z."/>
            <person name="Crits-Christoph A."/>
            <person name="Burstein D."/>
            <person name="Anantharaman K."/>
            <person name="Lane K.R."/>
            <person name="Thomas B.C."/>
            <person name="Pan C."/>
            <person name="Northen T.R."/>
            <person name="Banfield J.F."/>
        </authorList>
    </citation>
    <scope>NUCLEOTIDE SEQUENCE [LARGE SCALE GENOMIC DNA]</scope>
    <source>
        <strain evidence="5">NP_3</strain>
    </source>
</reference>
<evidence type="ECO:0000313" key="5">
    <source>
        <dbReference type="EMBL" id="TMI87212.1"/>
    </source>
</evidence>
<dbReference type="GO" id="GO:0008804">
    <property type="term" value="F:carbamate kinase activity"/>
    <property type="evidence" value="ECO:0007669"/>
    <property type="project" value="UniProtKB-EC"/>
</dbReference>
<name>A0A537JVA6_9BACT</name>
<dbReference type="EC" id="2.7.2.2" evidence="5"/>
<dbReference type="PIRSF" id="PIRSF000723">
    <property type="entry name" value="Carbamate_kin"/>
    <property type="match status" value="1"/>
</dbReference>
<comment type="similarity">
    <text evidence="1">Belongs to the carbamate kinase family.</text>
</comment>
<sequence>NGPQVGLNLLRNELAGRAVPPAPLDVLGAETQGAIGYLIQQAFAEEFRRRGIGKAVVAIVTRVVVDGHDPALDHPTKFVGLGYPAAEAARLARERGWNVAEDAGSWRRVVPSPRPLGIVELRAIRALVHRGFVVVAAGGGGIPVTRSADGSFRGVEAVVDKDLVASLLARDLGAERLVISTSVPKVALNYGTPQQRDLDLLTVDEARRHLDAGQFPPGSMGPKIRAAVEFLENGGRDVIITSPEWLGRAMDGRAGTRIVGRTPS</sequence>
<evidence type="ECO:0000313" key="6">
    <source>
        <dbReference type="Proteomes" id="UP000318509"/>
    </source>
</evidence>
<dbReference type="PANTHER" id="PTHR30409:SF1">
    <property type="entry name" value="CARBAMATE KINASE-RELATED"/>
    <property type="match status" value="1"/>
</dbReference>
<protein>
    <submittedName>
        <fullName evidence="5">Carbamate kinase</fullName>
        <ecNumber evidence="5">2.7.2.2</ecNumber>
    </submittedName>
</protein>
<dbReference type="EMBL" id="VBAK01000165">
    <property type="protein sequence ID" value="TMI87212.1"/>
    <property type="molecule type" value="Genomic_DNA"/>
</dbReference>
<dbReference type="InterPro" id="IPR036393">
    <property type="entry name" value="AceGlu_kinase-like_sf"/>
</dbReference>
<dbReference type="InterPro" id="IPR003964">
    <property type="entry name" value="Carb_kinase"/>
</dbReference>
<dbReference type="Pfam" id="PF00696">
    <property type="entry name" value="AA_kinase"/>
    <property type="match status" value="1"/>
</dbReference>
<dbReference type="SUPFAM" id="SSF53633">
    <property type="entry name" value="Carbamate kinase-like"/>
    <property type="match status" value="1"/>
</dbReference>
<proteinExistence type="inferred from homology"/>
<evidence type="ECO:0000256" key="3">
    <source>
        <dbReference type="ARBA" id="ARBA00022777"/>
    </source>
</evidence>
<comment type="caution">
    <text evidence="5">The sequence shown here is derived from an EMBL/GenBank/DDBJ whole genome shotgun (WGS) entry which is preliminary data.</text>
</comment>